<feature type="signal peptide" evidence="7">
    <location>
        <begin position="1"/>
        <end position="24"/>
    </location>
</feature>
<evidence type="ECO:0000256" key="6">
    <source>
        <dbReference type="SAM" id="MobiDB-lite"/>
    </source>
</evidence>
<dbReference type="Pfam" id="PF18884">
    <property type="entry name" value="TSP3_bac"/>
    <property type="match status" value="4"/>
</dbReference>
<dbReference type="Gene3D" id="2.60.40.290">
    <property type="match status" value="1"/>
</dbReference>
<feature type="chain" id="PRO_5002524450" evidence="7">
    <location>
        <begin position="25"/>
        <end position="805"/>
    </location>
</feature>
<dbReference type="Pfam" id="PF11692">
    <property type="entry name" value="DUF3289"/>
    <property type="match status" value="1"/>
</dbReference>
<evidence type="ECO:0000313" key="8">
    <source>
        <dbReference type="EMBL" id="CQR60856.1"/>
    </source>
</evidence>
<dbReference type="GO" id="GO:0005509">
    <property type="term" value="F:calcium ion binding"/>
    <property type="evidence" value="ECO:0007669"/>
    <property type="project" value="InterPro"/>
</dbReference>
<evidence type="ECO:0000313" key="9">
    <source>
        <dbReference type="Proteomes" id="UP000035016"/>
    </source>
</evidence>
<feature type="compositionally biased region" description="Basic and acidic residues" evidence="6">
    <location>
        <begin position="535"/>
        <end position="545"/>
    </location>
</feature>
<dbReference type="SUPFAM" id="SSF103647">
    <property type="entry name" value="TSP type-3 repeat"/>
    <property type="match status" value="1"/>
</dbReference>
<feature type="compositionally biased region" description="Acidic residues" evidence="6">
    <location>
        <begin position="244"/>
        <end position="253"/>
    </location>
</feature>
<accession>A0A0F7VV70</accession>
<evidence type="ECO:0000256" key="5">
    <source>
        <dbReference type="ARBA" id="ARBA00023326"/>
    </source>
</evidence>
<dbReference type="AlphaFoldDB" id="A0A0F7VV70"/>
<dbReference type="PANTHER" id="PTHR37467">
    <property type="entry name" value="EXPORTED CALCIUM-BINDING GLYCOPROTEIN-RELATED"/>
    <property type="match status" value="1"/>
</dbReference>
<gene>
    <name evidence="8" type="primary">sle_13940</name>
</gene>
<keyword evidence="4" id="KW-0106">Calcium</keyword>
<feature type="compositionally biased region" description="Basic and acidic residues" evidence="6">
    <location>
        <begin position="504"/>
        <end position="522"/>
    </location>
</feature>
<keyword evidence="3 7" id="KW-0732">Signal</keyword>
<feature type="compositionally biased region" description="Basic and acidic residues" evidence="6">
    <location>
        <begin position="157"/>
        <end position="166"/>
    </location>
</feature>
<dbReference type="EMBL" id="LN831790">
    <property type="protein sequence ID" value="CQR60856.1"/>
    <property type="molecule type" value="Genomic_DNA"/>
</dbReference>
<dbReference type="KEGG" id="sle:sle_13940"/>
<dbReference type="InterPro" id="IPR053180">
    <property type="entry name" value="Ca-binding_acidic-repeat"/>
</dbReference>
<name>A0A0F7VV70_STRLW</name>
<dbReference type="InterPro" id="IPR017483">
    <property type="entry name" value="CHP03034"/>
</dbReference>
<dbReference type="GO" id="GO:0000272">
    <property type="term" value="P:polysaccharide catabolic process"/>
    <property type="evidence" value="ECO:0007669"/>
    <property type="project" value="UniProtKB-KW"/>
</dbReference>
<evidence type="ECO:0000256" key="2">
    <source>
        <dbReference type="ARBA" id="ARBA00022525"/>
    </source>
</evidence>
<feature type="region of interest" description="Disordered" evidence="6">
    <location>
        <begin position="422"/>
        <end position="476"/>
    </location>
</feature>
<feature type="region of interest" description="Disordered" evidence="6">
    <location>
        <begin position="151"/>
        <end position="296"/>
    </location>
</feature>
<feature type="compositionally biased region" description="Basic and acidic residues" evidence="6">
    <location>
        <begin position="207"/>
        <end position="228"/>
    </location>
</feature>
<feature type="compositionally biased region" description="Basic and acidic residues" evidence="6">
    <location>
        <begin position="274"/>
        <end position="284"/>
    </location>
</feature>
<evidence type="ECO:0000256" key="3">
    <source>
        <dbReference type="ARBA" id="ARBA00022729"/>
    </source>
</evidence>
<dbReference type="Proteomes" id="UP000035016">
    <property type="component" value="Chromosome Chromosome"/>
</dbReference>
<dbReference type="RefSeq" id="WP_029383591.1">
    <property type="nucleotide sequence ID" value="NZ_AZSD01000168.1"/>
</dbReference>
<dbReference type="GO" id="GO:0004553">
    <property type="term" value="F:hydrolase activity, hydrolyzing O-glycosyl compounds"/>
    <property type="evidence" value="ECO:0007669"/>
    <property type="project" value="InterPro"/>
</dbReference>
<dbReference type="GO" id="GO:0030247">
    <property type="term" value="F:polysaccharide binding"/>
    <property type="evidence" value="ECO:0007669"/>
    <property type="project" value="InterPro"/>
</dbReference>
<dbReference type="InterPro" id="IPR059100">
    <property type="entry name" value="TSP3_bac"/>
</dbReference>
<comment type="subcellular location">
    <subcellularLocation>
        <location evidence="1">Secreted</location>
    </subcellularLocation>
</comment>
<evidence type="ECO:0000256" key="1">
    <source>
        <dbReference type="ARBA" id="ARBA00004613"/>
    </source>
</evidence>
<reference evidence="8 9" key="1">
    <citation type="submission" date="2015-02" db="EMBL/GenBank/DDBJ databases">
        <authorList>
            <person name="Gomez-Escribano P.J."/>
        </authorList>
    </citation>
    <scope>NUCLEOTIDE SEQUENCE [LARGE SCALE GENOMIC DNA]</scope>
    <source>
        <strain evidence="9">C34 (DSM 42122 / NRRL B-24963)</strain>
    </source>
</reference>
<dbReference type="InterPro" id="IPR012291">
    <property type="entry name" value="CBM2_carb-bd_dom_sf"/>
</dbReference>
<protein>
    <submittedName>
        <fullName evidence="8">Thrombospondin Type 3 Repeat Protein</fullName>
    </submittedName>
</protein>
<feature type="region of interest" description="Disordered" evidence="6">
    <location>
        <begin position="499"/>
        <end position="559"/>
    </location>
</feature>
<organism evidence="8 9">
    <name type="scientific">Streptomyces leeuwenhoekii</name>
    <dbReference type="NCBI Taxonomy" id="1437453"/>
    <lineage>
        <taxon>Bacteria</taxon>
        <taxon>Bacillati</taxon>
        <taxon>Actinomycetota</taxon>
        <taxon>Actinomycetes</taxon>
        <taxon>Kitasatosporales</taxon>
        <taxon>Streptomycetaceae</taxon>
        <taxon>Streptomyces</taxon>
    </lineage>
</organism>
<dbReference type="PANTHER" id="PTHR37467:SF1">
    <property type="entry name" value="EXPORTED CALCIUM-BINDING GLYCOPROTEIN"/>
    <property type="match status" value="1"/>
</dbReference>
<evidence type="ECO:0000256" key="7">
    <source>
        <dbReference type="SAM" id="SignalP"/>
    </source>
</evidence>
<sequence>MNRRVTLPLSVLLLLVGATAPAVAGNDDNNSAPGTTIYRDDTVDVSYRKLAADDPQWDKVPRTFRDKVPAGSYIAQLQIKNVSEDDINGWSLSFESPDRITATESAKLDARQGMRTTIQNDPADKLIEPGTTSTLWYRAQDGRTAAHTPAWATFAKDGARPAKDTDGDGLPDDMEQRAKLDPSSRDTDRDGLSDFLELGTGSSPSKADGDGDGVRDGREDPDGDKVPNQREVQLQTSLVRADTDGDGLADGEELAGRTSPAKPDTDGDGVDDGQETRIGSDPRAAESAFDVTRSANGGATTASATIKGLGPRQVPTFRITELPADQRQFPTSTPGYVGQGYEFAVDGRFGQAKISFKIDRKQAGPDVRPAVYRYDDTSQRLVKLAGQRVDGDTITAATGDFSKYVVLDSRVFDKVWDQPLRKGSAEAPDLSKDTDNDGVSDYYETEMRNGNLLQGNGVPVGAMDPENPDTDGDSLKDGEEVQVVTDELSGSKELVYAKLSSDPLKQDTDGDGTRDSADRQRLVSDPTDMLIHQSQNREGRRKEPDPDNFPVPPSSRVADDLTFNDYTYGELTDLDWDFWVASFTPEFLMWAEFNDIMNIGKAGADADNQQAVDDLRNAFRYGHNGQSAGTVTVDDDYDPAKYLQVGSGSALSRAVAASPQEQSYIEKAKGIILQSLRENRGGTAQFQVQDDLNKNLLFQLFKNSGLQYPVYDFSVGDANQRALSIAIHQFHGHTIRLKDYKVTGNTFSGTLVFHSYDHFGLDPDDEITNYGFIDWFTLQHYDRFDGKYAPAIAVADVEVPISGSF</sequence>
<feature type="compositionally biased region" description="Basic and acidic residues" evidence="6">
    <location>
        <begin position="174"/>
        <end position="192"/>
    </location>
</feature>
<feature type="compositionally biased region" description="Basic and acidic residues" evidence="6">
    <location>
        <begin position="422"/>
        <end position="435"/>
    </location>
</feature>
<keyword evidence="5" id="KW-0624">Polysaccharide degradation</keyword>
<keyword evidence="2" id="KW-0964">Secreted</keyword>
<dbReference type="InterPro" id="IPR028974">
    <property type="entry name" value="TSP_type-3_rpt"/>
</dbReference>
<proteinExistence type="predicted"/>
<evidence type="ECO:0000256" key="4">
    <source>
        <dbReference type="ARBA" id="ARBA00022837"/>
    </source>
</evidence>
<keyword evidence="5" id="KW-0119">Carbohydrate metabolism</keyword>